<reference evidence="1" key="1">
    <citation type="submission" date="2021-04" db="EMBL/GenBank/DDBJ databases">
        <authorList>
            <consortium name="Wellcome Sanger Institute Data Sharing"/>
        </authorList>
    </citation>
    <scope>NUCLEOTIDE SEQUENCE [LARGE SCALE GENOMIC DNA]</scope>
</reference>
<reference evidence="1" key="3">
    <citation type="submission" date="2025-09" db="UniProtKB">
        <authorList>
            <consortium name="Ensembl"/>
        </authorList>
    </citation>
    <scope>IDENTIFICATION</scope>
</reference>
<dbReference type="Ensembl" id="ENSSAUT00010016913.1">
    <property type="protein sequence ID" value="ENSSAUP00010015955.1"/>
    <property type="gene ID" value="ENSSAUG00010007380.1"/>
</dbReference>
<dbReference type="Proteomes" id="UP000472265">
    <property type="component" value="Chromosome 20"/>
</dbReference>
<protein>
    <submittedName>
        <fullName evidence="1">Uncharacterized protein</fullName>
    </submittedName>
</protein>
<keyword evidence="2" id="KW-1185">Reference proteome</keyword>
<evidence type="ECO:0000313" key="2">
    <source>
        <dbReference type="Proteomes" id="UP000472265"/>
    </source>
</evidence>
<evidence type="ECO:0000313" key="1">
    <source>
        <dbReference type="Ensembl" id="ENSSAUP00010015955.1"/>
    </source>
</evidence>
<reference evidence="1" key="2">
    <citation type="submission" date="2025-08" db="UniProtKB">
        <authorList>
            <consortium name="Ensembl"/>
        </authorList>
    </citation>
    <scope>IDENTIFICATION</scope>
</reference>
<accession>A0A671UTR5</accession>
<dbReference type="InParanoid" id="A0A671UTR5"/>
<dbReference type="AlphaFoldDB" id="A0A671UTR5"/>
<proteinExistence type="predicted"/>
<sequence>MTSHSQTFSLRWPSFSRRRSSPPFHPLLAEWIVFAPPPESTPHLPVPPRLRAHHPLFQAPQGLNALVCHSFSWSLTTCSTRCQLQCRLLLQHSHLSQRFGPRAHHLR</sequence>
<name>A0A671UTR5_SPAAU</name>
<organism evidence="1 2">
    <name type="scientific">Sparus aurata</name>
    <name type="common">Gilthead sea bream</name>
    <dbReference type="NCBI Taxonomy" id="8175"/>
    <lineage>
        <taxon>Eukaryota</taxon>
        <taxon>Metazoa</taxon>
        <taxon>Chordata</taxon>
        <taxon>Craniata</taxon>
        <taxon>Vertebrata</taxon>
        <taxon>Euteleostomi</taxon>
        <taxon>Actinopterygii</taxon>
        <taxon>Neopterygii</taxon>
        <taxon>Teleostei</taxon>
        <taxon>Neoteleostei</taxon>
        <taxon>Acanthomorphata</taxon>
        <taxon>Eupercaria</taxon>
        <taxon>Spariformes</taxon>
        <taxon>Sparidae</taxon>
        <taxon>Sparus</taxon>
    </lineage>
</organism>